<evidence type="ECO:0000256" key="1">
    <source>
        <dbReference type="SAM" id="MobiDB-lite"/>
    </source>
</evidence>
<comment type="caution">
    <text evidence="3">The sequence shown here is derived from an EMBL/GenBank/DDBJ whole genome shotgun (WGS) entry which is preliminary data.</text>
</comment>
<feature type="transmembrane region" description="Helical" evidence="2">
    <location>
        <begin position="168"/>
        <end position="193"/>
    </location>
</feature>
<evidence type="ECO:0000313" key="4">
    <source>
        <dbReference type="Proteomes" id="UP000886829"/>
    </source>
</evidence>
<sequence length="291" mass="31688">MQHMGKAELIRRYIVFLLGISIGALGVTLVTRSTLGVNSVACASYVTSVYFPVTMGQVTIAFNLFMMFSLLLIMTKEERRKGWVNVLMQIPTFVVFGLLVDFFMFLTRDFHPENMNYLACLLTLCVGVVIIAINIGMQFIGNVAKLSCDAFVIALAQKINIKMGWVKLVYDVILVLIAAVMSLVCSDFTEIVGIREGTLVGAFCVGPMVQVVLPFLGFFQRWILRAQKEPSASDHVAVDSRLTEASATDPVADANTAQSESPETVTTTTDVAVSAATEAPAVAPVVETVRK</sequence>
<evidence type="ECO:0008006" key="5">
    <source>
        <dbReference type="Google" id="ProtNLM"/>
    </source>
</evidence>
<dbReference type="Proteomes" id="UP000886829">
    <property type="component" value="Unassembled WGS sequence"/>
</dbReference>
<protein>
    <recommendedName>
        <fullName evidence="5">Integral membrane protein</fullName>
    </recommendedName>
</protein>
<evidence type="ECO:0000313" key="3">
    <source>
        <dbReference type="EMBL" id="HIX57552.1"/>
    </source>
</evidence>
<feature type="compositionally biased region" description="Low complexity" evidence="1">
    <location>
        <begin position="259"/>
        <end position="270"/>
    </location>
</feature>
<feature type="transmembrane region" description="Helical" evidence="2">
    <location>
        <begin position="199"/>
        <end position="219"/>
    </location>
</feature>
<accession>A0A9D1WEV0</accession>
<dbReference type="PANTHER" id="PTHR40078">
    <property type="entry name" value="INTEGRAL MEMBRANE PROTEIN-RELATED"/>
    <property type="match status" value="1"/>
</dbReference>
<name>A0A9D1WEV0_9GAMM</name>
<organism evidence="3 4">
    <name type="scientific">Candidatus Anaerobiospirillum pullistercoris</name>
    <dbReference type="NCBI Taxonomy" id="2838452"/>
    <lineage>
        <taxon>Bacteria</taxon>
        <taxon>Pseudomonadati</taxon>
        <taxon>Pseudomonadota</taxon>
        <taxon>Gammaproteobacteria</taxon>
        <taxon>Aeromonadales</taxon>
        <taxon>Succinivibrionaceae</taxon>
        <taxon>Anaerobiospirillum</taxon>
    </lineage>
</organism>
<dbReference type="AlphaFoldDB" id="A0A9D1WEV0"/>
<dbReference type="Pfam" id="PF19700">
    <property type="entry name" value="DUF6198"/>
    <property type="match status" value="1"/>
</dbReference>
<proteinExistence type="predicted"/>
<feature type="transmembrane region" description="Helical" evidence="2">
    <location>
        <begin position="116"/>
        <end position="137"/>
    </location>
</feature>
<reference evidence="3" key="1">
    <citation type="journal article" date="2021" name="PeerJ">
        <title>Extensive microbial diversity within the chicken gut microbiome revealed by metagenomics and culture.</title>
        <authorList>
            <person name="Gilroy R."/>
            <person name="Ravi A."/>
            <person name="Getino M."/>
            <person name="Pursley I."/>
            <person name="Horton D.L."/>
            <person name="Alikhan N.F."/>
            <person name="Baker D."/>
            <person name="Gharbi K."/>
            <person name="Hall N."/>
            <person name="Watson M."/>
            <person name="Adriaenssens E.M."/>
            <person name="Foster-Nyarko E."/>
            <person name="Jarju S."/>
            <person name="Secka A."/>
            <person name="Antonio M."/>
            <person name="Oren A."/>
            <person name="Chaudhuri R.R."/>
            <person name="La Ragione R."/>
            <person name="Hildebrand F."/>
            <person name="Pallen M.J."/>
        </authorList>
    </citation>
    <scope>NUCLEOTIDE SEQUENCE</scope>
    <source>
        <strain evidence="3">USASDec5-558</strain>
    </source>
</reference>
<keyword evidence="2" id="KW-1133">Transmembrane helix</keyword>
<dbReference type="PANTHER" id="PTHR40078:SF1">
    <property type="entry name" value="INTEGRAL MEMBRANE PROTEIN"/>
    <property type="match status" value="1"/>
</dbReference>
<feature type="transmembrane region" description="Helical" evidence="2">
    <location>
        <begin position="50"/>
        <end position="74"/>
    </location>
</feature>
<feature type="transmembrane region" description="Helical" evidence="2">
    <location>
        <begin position="12"/>
        <end position="30"/>
    </location>
</feature>
<dbReference type="InterPro" id="IPR038750">
    <property type="entry name" value="YczE/YyaS-like"/>
</dbReference>
<evidence type="ECO:0000256" key="2">
    <source>
        <dbReference type="SAM" id="Phobius"/>
    </source>
</evidence>
<feature type="region of interest" description="Disordered" evidence="1">
    <location>
        <begin position="247"/>
        <end position="270"/>
    </location>
</feature>
<keyword evidence="2" id="KW-0812">Transmembrane</keyword>
<feature type="transmembrane region" description="Helical" evidence="2">
    <location>
        <begin position="86"/>
        <end position="104"/>
    </location>
</feature>
<dbReference type="EMBL" id="DXEV01000172">
    <property type="protein sequence ID" value="HIX57552.1"/>
    <property type="molecule type" value="Genomic_DNA"/>
</dbReference>
<gene>
    <name evidence="3" type="ORF">H9850_08810</name>
</gene>
<reference evidence="3" key="2">
    <citation type="submission" date="2021-04" db="EMBL/GenBank/DDBJ databases">
        <authorList>
            <person name="Gilroy R."/>
        </authorList>
    </citation>
    <scope>NUCLEOTIDE SEQUENCE</scope>
    <source>
        <strain evidence="3">USASDec5-558</strain>
    </source>
</reference>
<keyword evidence="2" id="KW-0472">Membrane</keyword>